<dbReference type="Proteomes" id="UP000024837">
    <property type="component" value="Unassembled WGS sequence"/>
</dbReference>
<dbReference type="OrthoDB" id="444631at2759"/>
<evidence type="ECO:0000256" key="1">
    <source>
        <dbReference type="ARBA" id="ARBA00004141"/>
    </source>
</evidence>
<feature type="transmembrane region" description="Helical" evidence="6">
    <location>
        <begin position="35"/>
        <end position="54"/>
    </location>
</feature>
<comment type="similarity">
    <text evidence="5">Belongs to the SAT4 family.</text>
</comment>
<feature type="transmembrane region" description="Helical" evidence="6">
    <location>
        <begin position="75"/>
        <end position="96"/>
    </location>
</feature>
<evidence type="ECO:0000256" key="5">
    <source>
        <dbReference type="ARBA" id="ARBA00038359"/>
    </source>
</evidence>
<dbReference type="GO" id="GO:0016020">
    <property type="term" value="C:membrane"/>
    <property type="evidence" value="ECO:0007669"/>
    <property type="project" value="UniProtKB-SubCell"/>
</dbReference>
<evidence type="ECO:0000256" key="3">
    <source>
        <dbReference type="ARBA" id="ARBA00022989"/>
    </source>
</evidence>
<feature type="transmembrane region" description="Helical" evidence="6">
    <location>
        <begin position="187"/>
        <end position="211"/>
    </location>
</feature>
<evidence type="ECO:0000256" key="2">
    <source>
        <dbReference type="ARBA" id="ARBA00022692"/>
    </source>
</evidence>
<dbReference type="PANTHER" id="PTHR33048:SF47">
    <property type="entry name" value="INTEGRAL MEMBRANE PROTEIN-RELATED"/>
    <property type="match status" value="1"/>
</dbReference>
<accession>W7HUU7</accession>
<protein>
    <recommendedName>
        <fullName evidence="7">Rhodopsin domain-containing protein</fullName>
    </recommendedName>
</protein>
<dbReference type="InterPro" id="IPR049326">
    <property type="entry name" value="Rhodopsin_dom_fungi"/>
</dbReference>
<dbReference type="EMBL" id="KI966411">
    <property type="protein sequence ID" value="EWC47299.1"/>
    <property type="molecule type" value="Genomic_DNA"/>
</dbReference>
<gene>
    <name evidence="8" type="ORF">DRE_03418</name>
</gene>
<keyword evidence="4 6" id="KW-0472">Membrane</keyword>
<keyword evidence="9" id="KW-1185">Reference proteome</keyword>
<evidence type="ECO:0000256" key="4">
    <source>
        <dbReference type="ARBA" id="ARBA00023136"/>
    </source>
</evidence>
<dbReference type="HOGENOM" id="CLU_046870_5_1_1"/>
<sequence>MACMHTLITPVSHNLGLLILGLAEPGPNFLEEARWYLRLQFACITLFWNILWAVKFSLLIFIRRLTEGLPTMRKWWWAVLAFNIVMWISAILSQWLNCRPISIAFEVGPGACESLHPGTSARALLYAMVVDIVTDLTIMVLPLRLLYGLKVNKKQKVGLGIIFSLGTLCIIFAIIRGVGSIVGENIIPIWLAVWTQSESCVAVIVACLPSLRTLLLNRSMTGGSPIQSLGYRYGSRKFALSESSYSNGSGGVATNSQVKMDDGSDVSHVTKIEASHSRQSRVAGMYADSNDSSEEMLALRARAGNGVAVHTNISVTTERSPHAKETY</sequence>
<organism evidence="8 9">
    <name type="scientific">Drechslerella stenobrocha 248</name>
    <dbReference type="NCBI Taxonomy" id="1043628"/>
    <lineage>
        <taxon>Eukaryota</taxon>
        <taxon>Fungi</taxon>
        <taxon>Dikarya</taxon>
        <taxon>Ascomycota</taxon>
        <taxon>Pezizomycotina</taxon>
        <taxon>Orbiliomycetes</taxon>
        <taxon>Orbiliales</taxon>
        <taxon>Orbiliaceae</taxon>
        <taxon>Drechslerella</taxon>
    </lineage>
</organism>
<feature type="domain" description="Rhodopsin" evidence="7">
    <location>
        <begin position="39"/>
        <end position="215"/>
    </location>
</feature>
<proteinExistence type="inferred from homology"/>
<keyword evidence="2 6" id="KW-0812">Transmembrane</keyword>
<keyword evidence="3 6" id="KW-1133">Transmembrane helix</keyword>
<dbReference type="AlphaFoldDB" id="W7HUU7"/>
<reference evidence="8 9" key="1">
    <citation type="submission" date="2013-05" db="EMBL/GenBank/DDBJ databases">
        <title>Drechslerella stenobrocha genome reveals carnivorous origination and mechanical trapping mechanism of predatory fungi.</title>
        <authorList>
            <person name="Liu X."/>
            <person name="Zhang W."/>
            <person name="Liu K."/>
        </authorList>
    </citation>
    <scope>NUCLEOTIDE SEQUENCE [LARGE SCALE GENOMIC DNA]</scope>
    <source>
        <strain evidence="8 9">248</strain>
    </source>
</reference>
<feature type="transmembrane region" description="Helical" evidence="6">
    <location>
        <begin position="123"/>
        <end position="145"/>
    </location>
</feature>
<evidence type="ECO:0000313" key="9">
    <source>
        <dbReference type="Proteomes" id="UP000024837"/>
    </source>
</evidence>
<evidence type="ECO:0000259" key="7">
    <source>
        <dbReference type="Pfam" id="PF20684"/>
    </source>
</evidence>
<dbReference type="Pfam" id="PF20684">
    <property type="entry name" value="Fung_rhodopsin"/>
    <property type="match status" value="1"/>
</dbReference>
<feature type="transmembrane region" description="Helical" evidence="6">
    <location>
        <begin position="157"/>
        <end position="175"/>
    </location>
</feature>
<comment type="subcellular location">
    <subcellularLocation>
        <location evidence="1">Membrane</location>
        <topology evidence="1">Multi-pass membrane protein</topology>
    </subcellularLocation>
</comment>
<evidence type="ECO:0000313" key="8">
    <source>
        <dbReference type="EMBL" id="EWC47299.1"/>
    </source>
</evidence>
<dbReference type="PANTHER" id="PTHR33048">
    <property type="entry name" value="PTH11-LIKE INTEGRAL MEMBRANE PROTEIN (AFU_ORTHOLOGUE AFUA_5G11245)"/>
    <property type="match status" value="1"/>
</dbReference>
<evidence type="ECO:0000256" key="6">
    <source>
        <dbReference type="SAM" id="Phobius"/>
    </source>
</evidence>
<dbReference type="InterPro" id="IPR052337">
    <property type="entry name" value="SAT4-like"/>
</dbReference>
<name>W7HUU7_9PEZI</name>